<keyword evidence="4 12" id="KW-0812">Transmembrane</keyword>
<keyword evidence="6" id="KW-0851">Voltage-gated channel</keyword>
<evidence type="ECO:0000256" key="9">
    <source>
        <dbReference type="ARBA" id="ARBA00023065"/>
    </source>
</evidence>
<evidence type="ECO:0000256" key="5">
    <source>
        <dbReference type="ARBA" id="ARBA00022826"/>
    </source>
</evidence>
<comment type="subcellular location">
    <subcellularLocation>
        <location evidence="1">Membrane</location>
        <topology evidence="1">Multi-pass membrane protein</topology>
    </subcellularLocation>
</comment>
<dbReference type="InterPro" id="IPR005821">
    <property type="entry name" value="Ion_trans_dom"/>
</dbReference>
<feature type="transmembrane region" description="Helical" evidence="12">
    <location>
        <begin position="105"/>
        <end position="123"/>
    </location>
</feature>
<dbReference type="PANTHER" id="PTHR11537:SF105">
    <property type="entry name" value="POTASSIUM VOLTAGE-GATED CHANNEL PROTEIN SHAL"/>
    <property type="match status" value="1"/>
</dbReference>
<dbReference type="InterPro" id="IPR028325">
    <property type="entry name" value="VG_K_chnl"/>
</dbReference>
<dbReference type="Pfam" id="PF00520">
    <property type="entry name" value="Ion_trans"/>
    <property type="match status" value="1"/>
</dbReference>
<evidence type="ECO:0000313" key="15">
    <source>
        <dbReference type="Proteomes" id="UP000266196"/>
    </source>
</evidence>
<keyword evidence="11" id="KW-0407">Ion channel</keyword>
<sequence length="608" mass="68173">MTKVEVLRLVAPPPPMLKELRRKSTEAHVHRHHGPTAAEMRRCSTSIADLVNTLEESSNAMLTPITVQRKFHSHHKAPPPNTWRRRVRQLIKYPHATMLGRVRHYGLLFAIVVNFVPMMMETMDGPAHGGSDPRYPLLPSTTTYFYLDVVFTAVFGLDFAIRLIVAKRQRKFWAQLVTWIDVLGLLHLVGMVVMTYLLHWSQALISSVEKYLQLLRLFRIVRVTYMLRNVSGIRVLQATLLDVATVGYGDQVPDVTNPLAVVVATVAMIFGALYLAMPFAIIGIKYELTWRRFENVSRTTRSTLELHAALKAISIQPLHPQSNHANLHMHRTIGAIARLARLVDAYISIVRLHAAGGHAIQTFQTLLSILFPLLPPDFDFSMPRASFVAHPPGMPRRGSSLLLFAGDILTKYATCCACVSLDHLAVGRARKRVGQLQRADTPINLLDPNLSFRRRLRFSLRSTSYGSWANRFYLSSVLLSVVVFYAESVPELQAFGPTSHLCHMVMEAYCNSAASSSVEASPGCYVAAATTIEPPAKVTFYCDEDTDPDKQLQSCFGVGLNYGGNESTMECATSFAQPSKVCNLRECKRDHVPVIDLTRQWIYIEVYL</sequence>
<evidence type="ECO:0000256" key="4">
    <source>
        <dbReference type="ARBA" id="ARBA00022692"/>
    </source>
</evidence>
<dbReference type="Gene3D" id="1.20.120.350">
    <property type="entry name" value="Voltage-gated potassium channels. Chain C"/>
    <property type="match status" value="1"/>
</dbReference>
<evidence type="ECO:0000256" key="8">
    <source>
        <dbReference type="ARBA" id="ARBA00022989"/>
    </source>
</evidence>
<gene>
    <name evidence="14" type="ORF">DYB31_009916</name>
</gene>
<dbReference type="EMBL" id="QUTE01012215">
    <property type="protein sequence ID" value="RHZ07745.1"/>
    <property type="molecule type" value="Genomic_DNA"/>
</dbReference>
<dbReference type="Gene3D" id="1.10.287.70">
    <property type="match status" value="1"/>
</dbReference>
<comment type="caution">
    <text evidence="14">The sequence shown here is derived from an EMBL/GenBank/DDBJ whole genome shotgun (WGS) entry which is preliminary data.</text>
</comment>
<evidence type="ECO:0000256" key="12">
    <source>
        <dbReference type="SAM" id="Phobius"/>
    </source>
</evidence>
<evidence type="ECO:0000256" key="6">
    <source>
        <dbReference type="ARBA" id="ARBA00022882"/>
    </source>
</evidence>
<reference evidence="14 15" key="1">
    <citation type="submission" date="2018-08" db="EMBL/GenBank/DDBJ databases">
        <title>Aphanomyces genome sequencing and annotation.</title>
        <authorList>
            <person name="Minardi D."/>
            <person name="Oidtmann B."/>
            <person name="Van Der Giezen M."/>
            <person name="Studholme D.J."/>
        </authorList>
    </citation>
    <scope>NUCLEOTIDE SEQUENCE [LARGE SCALE GENOMIC DNA]</scope>
    <source>
        <strain evidence="14 15">197901</strain>
    </source>
</reference>
<name>A0A397EYA0_APHAT</name>
<dbReference type="GO" id="GO:0005249">
    <property type="term" value="F:voltage-gated potassium channel activity"/>
    <property type="evidence" value="ECO:0007669"/>
    <property type="project" value="InterPro"/>
</dbReference>
<dbReference type="PANTHER" id="PTHR11537">
    <property type="entry name" value="VOLTAGE-GATED POTASSIUM CHANNEL"/>
    <property type="match status" value="1"/>
</dbReference>
<dbReference type="PRINTS" id="PR00169">
    <property type="entry name" value="KCHANNEL"/>
</dbReference>
<keyword evidence="5" id="KW-0631">Potassium channel</keyword>
<feature type="transmembrane region" description="Helical" evidence="12">
    <location>
        <begin position="143"/>
        <end position="164"/>
    </location>
</feature>
<dbReference type="GO" id="GO:0001508">
    <property type="term" value="P:action potential"/>
    <property type="evidence" value="ECO:0007669"/>
    <property type="project" value="TreeGrafter"/>
</dbReference>
<evidence type="ECO:0000256" key="10">
    <source>
        <dbReference type="ARBA" id="ARBA00023136"/>
    </source>
</evidence>
<dbReference type="Proteomes" id="UP000266196">
    <property type="component" value="Unassembled WGS sequence"/>
</dbReference>
<feature type="domain" description="Ion transport" evidence="13">
    <location>
        <begin position="106"/>
        <end position="241"/>
    </location>
</feature>
<keyword evidence="3" id="KW-0633">Potassium transport</keyword>
<dbReference type="VEuPathDB" id="FungiDB:H257_00954"/>
<keyword evidence="8 12" id="KW-1133">Transmembrane helix</keyword>
<organism evidence="14 15">
    <name type="scientific">Aphanomyces astaci</name>
    <name type="common">Crayfish plague agent</name>
    <dbReference type="NCBI Taxonomy" id="112090"/>
    <lineage>
        <taxon>Eukaryota</taxon>
        <taxon>Sar</taxon>
        <taxon>Stramenopiles</taxon>
        <taxon>Oomycota</taxon>
        <taxon>Saprolegniomycetes</taxon>
        <taxon>Saprolegniales</taxon>
        <taxon>Verrucalvaceae</taxon>
        <taxon>Aphanomyces</taxon>
    </lineage>
</organism>
<keyword evidence="7" id="KW-0630">Potassium</keyword>
<evidence type="ECO:0000256" key="2">
    <source>
        <dbReference type="ARBA" id="ARBA00022448"/>
    </source>
</evidence>
<feature type="non-terminal residue" evidence="14">
    <location>
        <position position="608"/>
    </location>
</feature>
<evidence type="ECO:0000259" key="13">
    <source>
        <dbReference type="Pfam" id="PF00520"/>
    </source>
</evidence>
<dbReference type="SUPFAM" id="SSF81324">
    <property type="entry name" value="Voltage-gated potassium channels"/>
    <property type="match status" value="1"/>
</dbReference>
<keyword evidence="2" id="KW-0813">Transport</keyword>
<evidence type="ECO:0000256" key="7">
    <source>
        <dbReference type="ARBA" id="ARBA00022958"/>
    </source>
</evidence>
<keyword evidence="9" id="KW-0406">Ion transport</keyword>
<dbReference type="AlphaFoldDB" id="A0A397EYA0"/>
<evidence type="ECO:0000313" key="14">
    <source>
        <dbReference type="EMBL" id="RHZ07745.1"/>
    </source>
</evidence>
<accession>A0A397EYA0</accession>
<protein>
    <recommendedName>
        <fullName evidence="13">Ion transport domain-containing protein</fullName>
    </recommendedName>
</protein>
<dbReference type="GO" id="GO:0008076">
    <property type="term" value="C:voltage-gated potassium channel complex"/>
    <property type="evidence" value="ECO:0007669"/>
    <property type="project" value="InterPro"/>
</dbReference>
<proteinExistence type="predicted"/>
<keyword evidence="10 12" id="KW-0472">Membrane</keyword>
<feature type="transmembrane region" description="Helical" evidence="12">
    <location>
        <begin position="259"/>
        <end position="284"/>
    </location>
</feature>
<evidence type="ECO:0000256" key="1">
    <source>
        <dbReference type="ARBA" id="ARBA00004141"/>
    </source>
</evidence>
<dbReference type="InterPro" id="IPR027359">
    <property type="entry name" value="Volt_channel_dom_sf"/>
</dbReference>
<evidence type="ECO:0000256" key="11">
    <source>
        <dbReference type="ARBA" id="ARBA00023303"/>
    </source>
</evidence>
<feature type="transmembrane region" description="Helical" evidence="12">
    <location>
        <begin position="176"/>
        <end position="198"/>
    </location>
</feature>
<evidence type="ECO:0000256" key="3">
    <source>
        <dbReference type="ARBA" id="ARBA00022538"/>
    </source>
</evidence>